<dbReference type="OrthoDB" id="6096at2157"/>
<dbReference type="InterPro" id="IPR014871">
    <property type="entry name" value="dUTPase/dCTP_pyrophosphatase"/>
</dbReference>
<reference evidence="1 2" key="1">
    <citation type="journal article" date="2019" name="Front. Microbiol.">
        <title>Ammonia Oxidation by the Arctic Terrestrial Thaumarchaeote Candidatus Nitrosocosmicus arcticus Is Stimulated by Increasing Temperatures.</title>
        <authorList>
            <person name="Alves R.J.E."/>
            <person name="Kerou M."/>
            <person name="Zappe A."/>
            <person name="Bittner R."/>
            <person name="Abby S.S."/>
            <person name="Schmidt H.A."/>
            <person name="Pfeifer K."/>
            <person name="Schleper C."/>
        </authorList>
    </citation>
    <scope>NUCLEOTIDE SEQUENCE [LARGE SCALE GENOMIC DNA]</scope>
    <source>
        <strain evidence="1 2">Kfb</strain>
    </source>
</reference>
<dbReference type="SUPFAM" id="SSF101386">
    <property type="entry name" value="all-alpha NTP pyrophosphatases"/>
    <property type="match status" value="1"/>
</dbReference>
<dbReference type="CDD" id="cd11527">
    <property type="entry name" value="NTP-PPase_dUTPase"/>
    <property type="match status" value="1"/>
</dbReference>
<name>A0A557SUL1_9ARCH</name>
<dbReference type="Pfam" id="PF08761">
    <property type="entry name" value="dUTPase_2"/>
    <property type="match status" value="1"/>
</dbReference>
<evidence type="ECO:0008006" key="3">
    <source>
        <dbReference type="Google" id="ProtNLM"/>
    </source>
</evidence>
<proteinExistence type="predicted"/>
<organism evidence="1 2">
    <name type="scientific">Candidatus Nitrosocosmicus arcticus</name>
    <dbReference type="NCBI Taxonomy" id="2035267"/>
    <lineage>
        <taxon>Archaea</taxon>
        <taxon>Nitrososphaerota</taxon>
        <taxon>Nitrososphaeria</taxon>
        <taxon>Nitrososphaerales</taxon>
        <taxon>Nitrososphaeraceae</taxon>
        <taxon>Candidatus Nitrosocosmicus</taxon>
    </lineage>
</organism>
<evidence type="ECO:0000313" key="1">
    <source>
        <dbReference type="EMBL" id="TVP40271.1"/>
    </source>
</evidence>
<accession>A0A557SUL1</accession>
<keyword evidence="2" id="KW-1185">Reference proteome</keyword>
<dbReference type="AlphaFoldDB" id="A0A557SUL1"/>
<dbReference type="EMBL" id="VOAH01000009">
    <property type="protein sequence ID" value="TVP40271.1"/>
    <property type="molecule type" value="Genomic_DNA"/>
</dbReference>
<comment type="caution">
    <text evidence="1">The sequence shown here is derived from an EMBL/GenBank/DDBJ whole genome shotgun (WGS) entry which is preliminary data.</text>
</comment>
<evidence type="ECO:0000313" key="2">
    <source>
        <dbReference type="Proteomes" id="UP000315289"/>
    </source>
</evidence>
<dbReference type="Gene3D" id="1.20.1670.10">
    <property type="entry name" value="Type II deoxyuridine triphosphatase"/>
    <property type="match status" value="1"/>
</dbReference>
<gene>
    <name evidence="1" type="ORF">NARC_90178</name>
</gene>
<protein>
    <recommendedName>
        <fullName evidence="3">dUTPase</fullName>
    </recommendedName>
</protein>
<dbReference type="Proteomes" id="UP000315289">
    <property type="component" value="Unassembled WGS sequence"/>
</dbReference>
<dbReference type="RefSeq" id="WP_144732134.1">
    <property type="nucleotide sequence ID" value="NZ_ML675585.1"/>
</dbReference>
<sequence length="147" mass="17752">MYDSVKDPDKVHEMKDKLEYLFDMQKSLITQVYNSTKINSSEKISEDNNPENKMKKLYEMKEPFSGYRIFMISSALVHEAIELQRETNWKWWKKDKIMDNEKLQEEIIDLWHFLIQLSIEAGFEPQMLISKYMEKNKENTGRQLRGY</sequence>